<dbReference type="EMBL" id="OMOD01000044">
    <property type="protein sequence ID" value="SPF35086.1"/>
    <property type="molecule type" value="Genomic_DNA"/>
</dbReference>
<evidence type="ECO:0000313" key="2">
    <source>
        <dbReference type="Proteomes" id="UP000238701"/>
    </source>
</evidence>
<sequence length="43" mass="4811">MPGHPLTSIYRWVFENASGGGIFASSVYIYTTTPQSSNFPSRW</sequence>
<dbReference type="Proteomes" id="UP000238701">
    <property type="component" value="Unassembled WGS sequence"/>
</dbReference>
<organism evidence="1 2">
    <name type="scientific">Candidatus Sulfotelmatobacter kueseliae</name>
    <dbReference type="NCBI Taxonomy" id="2042962"/>
    <lineage>
        <taxon>Bacteria</taxon>
        <taxon>Pseudomonadati</taxon>
        <taxon>Acidobacteriota</taxon>
        <taxon>Terriglobia</taxon>
        <taxon>Terriglobales</taxon>
        <taxon>Candidatus Korobacteraceae</taxon>
        <taxon>Candidatus Sulfotelmatobacter</taxon>
    </lineage>
</organism>
<dbReference type="AlphaFoldDB" id="A0A2U3K619"/>
<reference evidence="2" key="1">
    <citation type="submission" date="2018-02" db="EMBL/GenBank/DDBJ databases">
        <authorList>
            <person name="Hausmann B."/>
        </authorList>
    </citation>
    <scope>NUCLEOTIDE SEQUENCE [LARGE SCALE GENOMIC DNA]</scope>
    <source>
        <strain evidence="2">Peat soil MAG SbA1</strain>
    </source>
</reference>
<accession>A0A2U3K619</accession>
<name>A0A2U3K619_9BACT</name>
<gene>
    <name evidence="1" type="ORF">SBA1_1380002</name>
</gene>
<protein>
    <submittedName>
        <fullName evidence="1">Uncharacterized protein</fullName>
    </submittedName>
</protein>
<proteinExistence type="predicted"/>
<evidence type="ECO:0000313" key="1">
    <source>
        <dbReference type="EMBL" id="SPF35086.1"/>
    </source>
</evidence>